<evidence type="ECO:0000313" key="2">
    <source>
        <dbReference type="EMBL" id="NHO64855.1"/>
    </source>
</evidence>
<dbReference type="AlphaFoldDB" id="A0A9E5JU01"/>
<comment type="caution">
    <text evidence="2">The sequence shown here is derived from an EMBL/GenBank/DDBJ whole genome shotgun (WGS) entry which is preliminary data.</text>
</comment>
<name>A0A9E5JU01_9GAMM</name>
<keyword evidence="3" id="KW-1185">Reference proteome</keyword>
<keyword evidence="2" id="KW-0808">Transferase</keyword>
<dbReference type="SUPFAM" id="SSF52540">
    <property type="entry name" value="P-loop containing nucleoside triphosphate hydrolases"/>
    <property type="match status" value="1"/>
</dbReference>
<dbReference type="Pfam" id="PF06798">
    <property type="entry name" value="PrkA"/>
    <property type="match status" value="1"/>
</dbReference>
<dbReference type="EMBL" id="JAAONZ010000003">
    <property type="protein sequence ID" value="NHO64855.1"/>
    <property type="molecule type" value="Genomic_DNA"/>
</dbReference>
<accession>A0A9E5JU01</accession>
<organism evidence="2 3">
    <name type="scientific">Pseudomaricurvus hydrocarbonicus</name>
    <dbReference type="NCBI Taxonomy" id="1470433"/>
    <lineage>
        <taxon>Bacteria</taxon>
        <taxon>Pseudomonadati</taxon>
        <taxon>Pseudomonadota</taxon>
        <taxon>Gammaproteobacteria</taxon>
        <taxon>Cellvibrionales</taxon>
        <taxon>Cellvibrionaceae</taxon>
        <taxon>Pseudomaricurvus</taxon>
    </lineage>
</organism>
<dbReference type="PANTHER" id="PTHR30267">
    <property type="entry name" value="PROTEIN KINASE PRKA"/>
    <property type="match status" value="1"/>
</dbReference>
<dbReference type="Pfam" id="PF08298">
    <property type="entry name" value="AAA_PrkA"/>
    <property type="match status" value="1"/>
</dbReference>
<dbReference type="InterPro" id="IPR016230">
    <property type="entry name" value="PrkA/YeaG"/>
</dbReference>
<evidence type="ECO:0000259" key="1">
    <source>
        <dbReference type="SMART" id="SM00763"/>
    </source>
</evidence>
<dbReference type="InterPro" id="IPR010650">
    <property type="entry name" value="PrkA_C"/>
</dbReference>
<sequence length="640" mass="73602">MSIFNHYRERYEATQEEELSIQEYLDLCKKDPGVYASAAERMLMAIGKPEVVDTSSDPRLSRIFSNKVIKRYKAFSDFYGMEECIEQIVSFFKHAAQGLEEKKQILYLLGPVGGGKSSLAEKLKSLMEKEPIYCIKGSPVFESPLALFDEDEDGHILEEDYGIPRRYMKSIMSPWAVKRLHDYNGDISQFKVVKLYPSILDQIAITKTEPGDENNQDISSLVGKVDIRKLEDFPQNDPDAYSFSGGLCRANQGLMEFVEMFKAPIKVLHPLLTATQEGNYNSTEGLGAIPFEGIILAHSNESEWKTFKNNKNNEAFIDRVYIVKVPYCLRVSEEIRIYDKLLENSSLASAPCAPDTLKMLAQFSILSRIKEPENSNLYSKMRIYDGENLKDTDPKAKSLQEYKDAAGVDEGMAGLSTRFAFKILSKVFNFDPTEIAANPVHLLYVLEQQIEQEQYQPELQEKYLAFIKEHLAPRYVEFIGKEIQTAYLESYTEYGQNIFDRYVTYADFWIQDQEFRDPETGEILNRVALNEELEKIEKPAGISNPKDFRNEIVNFVLRARANNNGMNPVWNSYEKLRTVIEKKMFSNTEDLLPVISFNAKASASDKKKHQDFVARMVDRGYTEKQVRLLSEWYLRVRKSQ</sequence>
<dbReference type="NCBIfam" id="NF011999">
    <property type="entry name" value="PRK15455.1"/>
    <property type="match status" value="1"/>
</dbReference>
<gene>
    <name evidence="2" type="ORF">G8770_04795</name>
</gene>
<reference evidence="2" key="1">
    <citation type="submission" date="2020-03" db="EMBL/GenBank/DDBJ databases">
        <authorList>
            <person name="Guo F."/>
        </authorList>
    </citation>
    <scope>NUCLEOTIDE SEQUENCE</scope>
    <source>
        <strain evidence="2">JCM 30134</strain>
    </source>
</reference>
<evidence type="ECO:0000313" key="3">
    <source>
        <dbReference type="Proteomes" id="UP000787472"/>
    </source>
</evidence>
<dbReference type="PANTHER" id="PTHR30267:SF2">
    <property type="entry name" value="PROTEIN PRKA"/>
    <property type="match status" value="1"/>
</dbReference>
<dbReference type="GO" id="GO:0004672">
    <property type="term" value="F:protein kinase activity"/>
    <property type="evidence" value="ECO:0007669"/>
    <property type="project" value="InterPro"/>
</dbReference>
<dbReference type="Proteomes" id="UP000787472">
    <property type="component" value="Unassembled WGS sequence"/>
</dbReference>
<feature type="domain" description="PrkA AAA" evidence="1">
    <location>
        <begin position="19"/>
        <end position="376"/>
    </location>
</feature>
<proteinExistence type="predicted"/>
<dbReference type="SMART" id="SM00763">
    <property type="entry name" value="AAA_PrkA"/>
    <property type="match status" value="1"/>
</dbReference>
<dbReference type="Gene3D" id="3.40.50.300">
    <property type="entry name" value="P-loop containing nucleotide triphosphate hydrolases"/>
    <property type="match status" value="1"/>
</dbReference>
<dbReference type="PIRSF" id="PIRSF000549">
    <property type="entry name" value="Ser_prot_kin"/>
    <property type="match status" value="1"/>
</dbReference>
<keyword evidence="2" id="KW-0418">Kinase</keyword>
<dbReference type="InterPro" id="IPR013153">
    <property type="entry name" value="Prk_AAA"/>
</dbReference>
<protein>
    <submittedName>
        <fullName evidence="2">PrkA family serine protein kinase</fullName>
    </submittedName>
</protein>
<dbReference type="RefSeq" id="WP_167182512.1">
    <property type="nucleotide sequence ID" value="NZ_JAAONZ010000003.1"/>
</dbReference>
<dbReference type="InterPro" id="IPR027417">
    <property type="entry name" value="P-loop_NTPase"/>
</dbReference>
<dbReference type="InterPro" id="IPR057741">
    <property type="entry name" value="YeaG"/>
</dbReference>